<accession>A0A2P5F3U8</accession>
<dbReference type="Pfam" id="PF24477">
    <property type="entry name" value="ARM_At3g06530"/>
    <property type="match status" value="1"/>
</dbReference>
<organism evidence="2 3">
    <name type="scientific">Trema orientale</name>
    <name type="common">Charcoal tree</name>
    <name type="synonym">Celtis orientalis</name>
    <dbReference type="NCBI Taxonomy" id="63057"/>
    <lineage>
        <taxon>Eukaryota</taxon>
        <taxon>Viridiplantae</taxon>
        <taxon>Streptophyta</taxon>
        <taxon>Embryophyta</taxon>
        <taxon>Tracheophyta</taxon>
        <taxon>Spermatophyta</taxon>
        <taxon>Magnoliopsida</taxon>
        <taxon>eudicotyledons</taxon>
        <taxon>Gunneridae</taxon>
        <taxon>Pentapetalae</taxon>
        <taxon>rosids</taxon>
        <taxon>fabids</taxon>
        <taxon>Rosales</taxon>
        <taxon>Cannabaceae</taxon>
        <taxon>Trema</taxon>
    </lineage>
</organism>
<keyword evidence="3" id="KW-1185">Reference proteome</keyword>
<sequence>SSQKRDSSTTVPEEINLQYLENEKHFVALLEASYPILKTEWEALKNLGDAFFKEFKMEMLSWDCRKFQDQLSDFNFRALNADIIICTFGGC</sequence>
<dbReference type="InterPro" id="IPR056384">
    <property type="entry name" value="ARM_At3g06530"/>
</dbReference>
<proteinExistence type="predicted"/>
<dbReference type="InParanoid" id="A0A2P5F3U8"/>
<comment type="caution">
    <text evidence="2">The sequence shown here is derived from an EMBL/GenBank/DDBJ whole genome shotgun (WGS) entry which is preliminary data.</text>
</comment>
<dbReference type="OrthoDB" id="1742344at2759"/>
<dbReference type="EMBL" id="JXTC01000065">
    <property type="protein sequence ID" value="PON92477.1"/>
    <property type="molecule type" value="Genomic_DNA"/>
</dbReference>
<name>A0A2P5F3U8_TREOI</name>
<feature type="domain" description="At3g06530-like ARM-repeats" evidence="1">
    <location>
        <begin position="20"/>
        <end position="88"/>
    </location>
</feature>
<evidence type="ECO:0000313" key="2">
    <source>
        <dbReference type="EMBL" id="PON92477.1"/>
    </source>
</evidence>
<dbReference type="AlphaFoldDB" id="A0A2P5F3U8"/>
<evidence type="ECO:0000313" key="3">
    <source>
        <dbReference type="Proteomes" id="UP000237000"/>
    </source>
</evidence>
<evidence type="ECO:0000259" key="1">
    <source>
        <dbReference type="Pfam" id="PF24477"/>
    </source>
</evidence>
<feature type="non-terminal residue" evidence="2">
    <location>
        <position position="1"/>
    </location>
</feature>
<gene>
    <name evidence="2" type="ORF">TorRG33x02_118010</name>
</gene>
<reference evidence="3" key="1">
    <citation type="submission" date="2016-06" db="EMBL/GenBank/DDBJ databases">
        <title>Parallel loss of symbiosis genes in relatives of nitrogen-fixing non-legume Parasponia.</title>
        <authorList>
            <person name="Van Velzen R."/>
            <person name="Holmer R."/>
            <person name="Bu F."/>
            <person name="Rutten L."/>
            <person name="Van Zeijl A."/>
            <person name="Liu W."/>
            <person name="Santuari L."/>
            <person name="Cao Q."/>
            <person name="Sharma T."/>
            <person name="Shen D."/>
            <person name="Roswanjaya Y."/>
            <person name="Wardhani T."/>
            <person name="Kalhor M.S."/>
            <person name="Jansen J."/>
            <person name="Van den Hoogen J."/>
            <person name="Gungor B."/>
            <person name="Hartog M."/>
            <person name="Hontelez J."/>
            <person name="Verver J."/>
            <person name="Yang W.-C."/>
            <person name="Schijlen E."/>
            <person name="Repin R."/>
            <person name="Schilthuizen M."/>
            <person name="Schranz E."/>
            <person name="Heidstra R."/>
            <person name="Miyata K."/>
            <person name="Fedorova E."/>
            <person name="Kohlen W."/>
            <person name="Bisseling T."/>
            <person name="Smit S."/>
            <person name="Geurts R."/>
        </authorList>
    </citation>
    <scope>NUCLEOTIDE SEQUENCE [LARGE SCALE GENOMIC DNA]</scope>
    <source>
        <strain evidence="3">cv. RG33-2</strain>
    </source>
</reference>
<dbReference type="Proteomes" id="UP000237000">
    <property type="component" value="Unassembled WGS sequence"/>
</dbReference>
<dbReference type="STRING" id="63057.A0A2P5F3U8"/>
<protein>
    <recommendedName>
        <fullName evidence="1">At3g06530-like ARM-repeats domain-containing protein</fullName>
    </recommendedName>
</protein>